<evidence type="ECO:0000256" key="1">
    <source>
        <dbReference type="SAM" id="MobiDB-lite"/>
    </source>
</evidence>
<name>A0AAV7WMB9_PLEWA</name>
<dbReference type="EMBL" id="JANPWB010000001">
    <property type="protein sequence ID" value="KAJ1215242.1"/>
    <property type="molecule type" value="Genomic_DNA"/>
</dbReference>
<keyword evidence="3" id="KW-1185">Reference proteome</keyword>
<proteinExistence type="predicted"/>
<protein>
    <submittedName>
        <fullName evidence="2">Uncharacterized protein</fullName>
    </submittedName>
</protein>
<organism evidence="2 3">
    <name type="scientific">Pleurodeles waltl</name>
    <name type="common">Iberian ribbed newt</name>
    <dbReference type="NCBI Taxonomy" id="8319"/>
    <lineage>
        <taxon>Eukaryota</taxon>
        <taxon>Metazoa</taxon>
        <taxon>Chordata</taxon>
        <taxon>Craniata</taxon>
        <taxon>Vertebrata</taxon>
        <taxon>Euteleostomi</taxon>
        <taxon>Amphibia</taxon>
        <taxon>Batrachia</taxon>
        <taxon>Caudata</taxon>
        <taxon>Salamandroidea</taxon>
        <taxon>Salamandridae</taxon>
        <taxon>Pleurodelinae</taxon>
        <taxon>Pleurodeles</taxon>
    </lineage>
</organism>
<evidence type="ECO:0000313" key="2">
    <source>
        <dbReference type="EMBL" id="KAJ1215242.1"/>
    </source>
</evidence>
<feature type="region of interest" description="Disordered" evidence="1">
    <location>
        <begin position="1"/>
        <end position="43"/>
    </location>
</feature>
<comment type="caution">
    <text evidence="2">The sequence shown here is derived from an EMBL/GenBank/DDBJ whole genome shotgun (WGS) entry which is preliminary data.</text>
</comment>
<gene>
    <name evidence="2" type="ORF">NDU88_002851</name>
</gene>
<evidence type="ECO:0000313" key="3">
    <source>
        <dbReference type="Proteomes" id="UP001066276"/>
    </source>
</evidence>
<reference evidence="2" key="1">
    <citation type="journal article" date="2022" name="bioRxiv">
        <title>Sequencing and chromosome-scale assembly of the giantPleurodeles waltlgenome.</title>
        <authorList>
            <person name="Brown T."/>
            <person name="Elewa A."/>
            <person name="Iarovenko S."/>
            <person name="Subramanian E."/>
            <person name="Araus A.J."/>
            <person name="Petzold A."/>
            <person name="Susuki M."/>
            <person name="Suzuki K.-i.T."/>
            <person name="Hayashi T."/>
            <person name="Toyoda A."/>
            <person name="Oliveira C."/>
            <person name="Osipova E."/>
            <person name="Leigh N.D."/>
            <person name="Simon A."/>
            <person name="Yun M.H."/>
        </authorList>
    </citation>
    <scope>NUCLEOTIDE SEQUENCE</scope>
    <source>
        <strain evidence="2">20211129_DDA</strain>
        <tissue evidence="2">Liver</tissue>
    </source>
</reference>
<dbReference type="Proteomes" id="UP001066276">
    <property type="component" value="Chromosome 1_1"/>
</dbReference>
<sequence length="86" mass="8605">MDGGVQASRPAPAGQCTRQGRSPGAFFSGHPAAGARSKPPSGTLSVLSACHTRHQLSYRPGLGPAGRVAVAILFSLPGIGLVSARA</sequence>
<accession>A0AAV7WMB9</accession>
<dbReference type="AlphaFoldDB" id="A0AAV7WMB9"/>